<reference evidence="5" key="1">
    <citation type="submission" date="2021-01" db="EMBL/GenBank/DDBJ databases">
        <authorList>
            <person name="Kaushik A."/>
        </authorList>
    </citation>
    <scope>NUCLEOTIDE SEQUENCE</scope>
    <source>
        <strain evidence="5">Type strain: AG8-Rh-89/</strain>
    </source>
</reference>
<protein>
    <recommendedName>
        <fullName evidence="7">Galactose oxidase</fullName>
    </recommendedName>
</protein>
<dbReference type="SUPFAM" id="SSF50965">
    <property type="entry name" value="Galactose oxidase, central domain"/>
    <property type="match status" value="1"/>
</dbReference>
<dbReference type="CDD" id="cd02851">
    <property type="entry name" value="E_set_GO_C"/>
    <property type="match status" value="1"/>
</dbReference>
<dbReference type="Pfam" id="PF09118">
    <property type="entry name" value="GO-like_E_set"/>
    <property type="match status" value="1"/>
</dbReference>
<name>A0A8H3HAX8_9AGAM</name>
<dbReference type="Proteomes" id="UP000663850">
    <property type="component" value="Unassembled WGS sequence"/>
</dbReference>
<dbReference type="Gene3D" id="2.130.10.80">
    <property type="entry name" value="Galactose oxidase/kelch, beta-propeller"/>
    <property type="match status" value="1"/>
</dbReference>
<dbReference type="InterPro" id="IPR013783">
    <property type="entry name" value="Ig-like_fold"/>
</dbReference>
<dbReference type="AlphaFoldDB" id="A0A8H3HAX8"/>
<dbReference type="InterPro" id="IPR011043">
    <property type="entry name" value="Gal_Oxase/kelch_b-propeller"/>
</dbReference>
<comment type="caution">
    <text evidence="5">The sequence shown here is derived from an EMBL/GenBank/DDBJ whole genome shotgun (WGS) entry which is preliminary data.</text>
</comment>
<dbReference type="InterPro" id="IPR037293">
    <property type="entry name" value="Gal_Oxidase_central_sf"/>
</dbReference>
<dbReference type="PANTHER" id="PTHR32208">
    <property type="entry name" value="SECRETED PROTEIN-RELATED"/>
    <property type="match status" value="1"/>
</dbReference>
<dbReference type="Gene3D" id="2.60.40.10">
    <property type="entry name" value="Immunoglobulins"/>
    <property type="match status" value="1"/>
</dbReference>
<gene>
    <name evidence="5" type="ORF">RDB_LOCUS87108</name>
</gene>
<evidence type="ECO:0000259" key="3">
    <source>
        <dbReference type="Pfam" id="PF07250"/>
    </source>
</evidence>
<dbReference type="Pfam" id="PF07250">
    <property type="entry name" value="Glyoxal_oxid_N"/>
    <property type="match status" value="1"/>
</dbReference>
<dbReference type="EMBL" id="CAJMWZ010004629">
    <property type="protein sequence ID" value="CAE6493208.1"/>
    <property type="molecule type" value="Genomic_DNA"/>
</dbReference>
<feature type="chain" id="PRO_5034401087" description="Galactose oxidase" evidence="2">
    <location>
        <begin position="24"/>
        <end position="595"/>
    </location>
</feature>
<evidence type="ECO:0000313" key="6">
    <source>
        <dbReference type="Proteomes" id="UP000663850"/>
    </source>
</evidence>
<dbReference type="SUPFAM" id="SSF81296">
    <property type="entry name" value="E set domains"/>
    <property type="match status" value="1"/>
</dbReference>
<sequence>MPSMLGSITITVFSVLLATPTNAQWTLTNGGSTGVVAMQLTVATETSVVILDKFEKNPLHDEHDKPVWGAVYSTTSNAARPLHVVTNSFCATGTWLSNGTLANVGGNQRENSANSTASNGIQGRFEFYCLNFRIRLFNPCADSDSCDIYESPQVRGPTRYPHLIGKPSNQRIRLTSSRWYPSSARLSDGSSFIYGGAYGGAWTNSEWINNPTYEFYPPKNIHGHNGLQIPSQFLKDSLPHNMFPHVILLPDNDLFVAANNMAMKFSWQTNTEKRLPSLPNGQRVAYPMSAPAVLLPLTWENNYRPEVILFGGSELPDTLKESEVSSQSPTSRQVSRIALDATGIATGWSTETMPEGRVMADATILPDGKILIVNGAKTGTAGFGNVPDQVGQSNADNPAFTPVVYDPAAPAGTRFSSAGMPTSNIARLYHSASTLLPDGRVMIAGSSPNLDVSTTKYKTEYQVEYLNPPYMSKVRPSYTGLPSTWNYGQDISLAVKLPPAAHQVEVSLMDLGFSTHSVHMDMRMVKLKCTLSLDQRTLTVTGPPNAAVYPPGPAWLYILADGVPSKAKKVLIGNGSSPPVNQGAIDNMLANTGGP</sequence>
<evidence type="ECO:0000256" key="1">
    <source>
        <dbReference type="ARBA" id="ARBA00022729"/>
    </source>
</evidence>
<evidence type="ECO:0000313" key="5">
    <source>
        <dbReference type="EMBL" id="CAE6493208.1"/>
    </source>
</evidence>
<evidence type="ECO:0000256" key="2">
    <source>
        <dbReference type="SAM" id="SignalP"/>
    </source>
</evidence>
<dbReference type="InterPro" id="IPR015202">
    <property type="entry name" value="GO-like_E_set"/>
</dbReference>
<evidence type="ECO:0008006" key="7">
    <source>
        <dbReference type="Google" id="ProtNLM"/>
    </source>
</evidence>
<feature type="domain" description="Galactose oxidase-like Early set" evidence="4">
    <location>
        <begin position="475"/>
        <end position="571"/>
    </location>
</feature>
<organism evidence="5 6">
    <name type="scientific">Rhizoctonia solani</name>
    <dbReference type="NCBI Taxonomy" id="456999"/>
    <lineage>
        <taxon>Eukaryota</taxon>
        <taxon>Fungi</taxon>
        <taxon>Dikarya</taxon>
        <taxon>Basidiomycota</taxon>
        <taxon>Agaricomycotina</taxon>
        <taxon>Agaricomycetes</taxon>
        <taxon>Cantharellales</taxon>
        <taxon>Ceratobasidiaceae</taxon>
        <taxon>Rhizoctonia</taxon>
    </lineage>
</organism>
<accession>A0A8H3HAX8</accession>
<proteinExistence type="predicted"/>
<evidence type="ECO:0000259" key="4">
    <source>
        <dbReference type="Pfam" id="PF09118"/>
    </source>
</evidence>
<dbReference type="PANTHER" id="PTHR32208:SF96">
    <property type="entry name" value="GLYOXAL OXIDASE"/>
    <property type="match status" value="1"/>
</dbReference>
<keyword evidence="1 2" id="KW-0732">Signal</keyword>
<dbReference type="InterPro" id="IPR014756">
    <property type="entry name" value="Ig_E-set"/>
</dbReference>
<feature type="signal peptide" evidence="2">
    <location>
        <begin position="1"/>
        <end position="23"/>
    </location>
</feature>
<dbReference type="InterPro" id="IPR009880">
    <property type="entry name" value="Glyoxal_oxidase_N"/>
</dbReference>
<feature type="domain" description="Glyoxal oxidase N-terminal" evidence="3">
    <location>
        <begin position="172"/>
        <end position="470"/>
    </location>
</feature>